<protein>
    <submittedName>
        <fullName evidence="1">Uncharacterized protein</fullName>
    </submittedName>
</protein>
<dbReference type="Proteomes" id="UP000027644">
    <property type="component" value="Unassembled WGS sequence"/>
</dbReference>
<accession>A0A074V657</accession>
<gene>
    <name evidence="1" type="ORF">SASC598J21_014840</name>
</gene>
<evidence type="ECO:0000313" key="1">
    <source>
        <dbReference type="EMBL" id="KEQ00691.1"/>
    </source>
</evidence>
<name>A0A074V657_9NEIS</name>
<reference evidence="1 2" key="1">
    <citation type="journal article" date="2014" name="PLoS Genet.">
        <title>Hidden diversity in honey bee gut symbionts detected by single-cell genomics.</title>
        <authorList>
            <person name="Engel P."/>
            <person name="Stepanauskas R."/>
            <person name="Moran N."/>
        </authorList>
    </citation>
    <scope>NUCLEOTIDE SEQUENCE [LARGE SCALE GENOMIC DNA]</scope>
    <source>
        <strain evidence="1 2">SCGC AB-598-J21</strain>
    </source>
</reference>
<proteinExistence type="predicted"/>
<sequence>MNPQVNPHNLKTGINLKYRKGAIKRTITGWKEISTMSLAMYYNGNRDKFYCAKLNYVLKFI</sequence>
<dbReference type="EMBL" id="AVQL01000446">
    <property type="protein sequence ID" value="KEQ00691.1"/>
    <property type="molecule type" value="Genomic_DNA"/>
</dbReference>
<dbReference type="AlphaFoldDB" id="A0A074V657"/>
<evidence type="ECO:0000313" key="2">
    <source>
        <dbReference type="Proteomes" id="UP000027644"/>
    </source>
</evidence>
<comment type="caution">
    <text evidence="1">The sequence shown here is derived from an EMBL/GenBank/DDBJ whole genome shotgun (WGS) entry which is preliminary data.</text>
</comment>
<organism evidence="1 2">
    <name type="scientific">Snodgrassella alvi SCGC AB-598-J21</name>
    <dbReference type="NCBI Taxonomy" id="1385367"/>
    <lineage>
        <taxon>Bacteria</taxon>
        <taxon>Pseudomonadati</taxon>
        <taxon>Pseudomonadota</taxon>
        <taxon>Betaproteobacteria</taxon>
        <taxon>Neisseriales</taxon>
        <taxon>Neisseriaceae</taxon>
        <taxon>Snodgrassella</taxon>
    </lineage>
</organism>